<proteinExistence type="predicted"/>
<dbReference type="OMA" id="HCSSINE"/>
<feature type="domain" description="S-locus receptor kinase C-terminal" evidence="1">
    <location>
        <begin position="52"/>
        <end position="99"/>
    </location>
</feature>
<organism evidence="2 3">
    <name type="scientific">Nicotiana attenuata</name>
    <name type="common">Coyote tobacco</name>
    <dbReference type="NCBI Taxonomy" id="49451"/>
    <lineage>
        <taxon>Eukaryota</taxon>
        <taxon>Viridiplantae</taxon>
        <taxon>Streptophyta</taxon>
        <taxon>Embryophyta</taxon>
        <taxon>Tracheophyta</taxon>
        <taxon>Spermatophyta</taxon>
        <taxon>Magnoliopsida</taxon>
        <taxon>eudicotyledons</taxon>
        <taxon>Gunneridae</taxon>
        <taxon>Pentapetalae</taxon>
        <taxon>asterids</taxon>
        <taxon>lamiids</taxon>
        <taxon>Solanales</taxon>
        <taxon>Solanaceae</taxon>
        <taxon>Nicotianoideae</taxon>
        <taxon>Nicotianeae</taxon>
        <taxon>Nicotiana</taxon>
    </lineage>
</organism>
<dbReference type="Gramene" id="OIS96740">
    <property type="protein sequence ID" value="OIS96740"/>
    <property type="gene ID" value="A4A49_55402"/>
</dbReference>
<accession>A0A1J6HV46</accession>
<keyword evidence="3" id="KW-1185">Reference proteome</keyword>
<gene>
    <name evidence="2" type="ORF">A4A49_55402</name>
</gene>
<dbReference type="SMR" id="A0A1J6HV46"/>
<reference evidence="2" key="1">
    <citation type="submission" date="2016-11" db="EMBL/GenBank/DDBJ databases">
        <title>The genome of Nicotiana attenuata.</title>
        <authorList>
            <person name="Xu S."/>
            <person name="Brockmoeller T."/>
            <person name="Gaquerel E."/>
            <person name="Navarro A."/>
            <person name="Kuhl H."/>
            <person name="Gase K."/>
            <person name="Ling Z."/>
            <person name="Zhou W."/>
            <person name="Kreitzer C."/>
            <person name="Stanke M."/>
            <person name="Tang H."/>
            <person name="Lyons E."/>
            <person name="Pandey P."/>
            <person name="Pandey S.P."/>
            <person name="Timmermann B."/>
            <person name="Baldwin I.T."/>
        </authorList>
    </citation>
    <scope>NUCLEOTIDE SEQUENCE [LARGE SCALE GENOMIC DNA]</scope>
    <source>
        <strain evidence="2">UT</strain>
    </source>
</reference>
<dbReference type="Proteomes" id="UP000187609">
    <property type="component" value="Unassembled WGS sequence"/>
</dbReference>
<evidence type="ECO:0000313" key="2">
    <source>
        <dbReference type="EMBL" id="OIS96740.1"/>
    </source>
</evidence>
<dbReference type="Gene3D" id="1.10.510.10">
    <property type="entry name" value="Transferase(Phosphotransferase) domain 1"/>
    <property type="match status" value="1"/>
</dbReference>
<dbReference type="STRING" id="49451.A0A1J6HV46"/>
<sequence>MENKALDLMDPILEDTCIEKEALKCINVALLCVQEDSGHRPTMSNVIIMLGSETITLPRPNQPAFVTRRNTASTSSSSSRKPAHCSSINELTITVEQGR</sequence>
<dbReference type="Pfam" id="PF11883">
    <property type="entry name" value="DUF3403"/>
    <property type="match status" value="1"/>
</dbReference>
<dbReference type="EMBL" id="MJEQ01037193">
    <property type="protein sequence ID" value="OIS96740.1"/>
    <property type="molecule type" value="Genomic_DNA"/>
</dbReference>
<dbReference type="GO" id="GO:0030246">
    <property type="term" value="F:carbohydrate binding"/>
    <property type="evidence" value="ECO:0007669"/>
    <property type="project" value="UniProtKB-KW"/>
</dbReference>
<evidence type="ECO:0000259" key="1">
    <source>
        <dbReference type="Pfam" id="PF11883"/>
    </source>
</evidence>
<protein>
    <submittedName>
        <fullName evidence="2">G-type lectin s-receptor-like serinethreonine-protein kinase</fullName>
    </submittedName>
</protein>
<dbReference type="PANTHER" id="PTHR27006">
    <property type="entry name" value="PROMASTIGOTE SURFACE ANTIGEN PROTEIN PSA"/>
    <property type="match status" value="1"/>
</dbReference>
<dbReference type="InterPro" id="IPR021820">
    <property type="entry name" value="S-locus_recpt_kinase_C"/>
</dbReference>
<name>A0A1J6HV46_NICAT</name>
<comment type="caution">
    <text evidence="2">The sequence shown here is derived from an EMBL/GenBank/DDBJ whole genome shotgun (WGS) entry which is preliminary data.</text>
</comment>
<evidence type="ECO:0000313" key="3">
    <source>
        <dbReference type="Proteomes" id="UP000187609"/>
    </source>
</evidence>
<dbReference type="PANTHER" id="PTHR27006:SF562">
    <property type="entry name" value="REPEAT TRANSMEMBRANE PROTEIN KINASE, PUTATIVE-RELATED"/>
    <property type="match status" value="1"/>
</dbReference>
<dbReference type="GO" id="GO:0004674">
    <property type="term" value="F:protein serine/threonine kinase activity"/>
    <property type="evidence" value="ECO:0007669"/>
    <property type="project" value="InterPro"/>
</dbReference>
<dbReference type="AlphaFoldDB" id="A0A1J6HV46"/>